<accession>A0AA51YGI7</accession>
<dbReference type="Gene3D" id="1.50.10.20">
    <property type="match status" value="1"/>
</dbReference>
<evidence type="ECO:0008006" key="3">
    <source>
        <dbReference type="Google" id="ProtNLM"/>
    </source>
</evidence>
<sequence>MDFKSEASFKWLYSQEITKVKDLARIVQASYLWNEENNHTEELTEKLINSKTENSWNSDLRDTSRAASALTLKGIVSSGIEKWILSKQAESSWNNDVYDTTYALIALADMGSYNREGCDWLIDNYGIKWEHPGTTALIITALSKQAKLENEVIFSDFIEERARWIISQQESEAAWKTLATSNLVIQSLILTGHKDETAIPLKWILSHINSNGSWGKKGGDINTTSLSLITLWQYRE</sequence>
<proteinExistence type="predicted"/>
<dbReference type="EMBL" id="CP133594">
    <property type="protein sequence ID" value="WMW22096.1"/>
    <property type="molecule type" value="Genomic_DNA"/>
</dbReference>
<dbReference type="SUPFAM" id="SSF48239">
    <property type="entry name" value="Terpenoid cyclases/Protein prenyltransferases"/>
    <property type="match status" value="1"/>
</dbReference>
<dbReference type="InterPro" id="IPR008930">
    <property type="entry name" value="Terpenoid_cyclase/PrenylTrfase"/>
</dbReference>
<evidence type="ECO:0000313" key="1">
    <source>
        <dbReference type="EMBL" id="WMW22096.1"/>
    </source>
</evidence>
<name>A0AA51YGI7_9EURY</name>
<dbReference type="RefSeq" id="WP_309307889.1">
    <property type="nucleotide sequence ID" value="NZ_CP133594.1"/>
</dbReference>
<dbReference type="KEGG" id="mmav:RE476_12090"/>
<keyword evidence="2" id="KW-1185">Reference proteome</keyword>
<protein>
    <recommendedName>
        <fullName evidence="3">Squalene cyclase C-terminal domain-containing protein</fullName>
    </recommendedName>
</protein>
<reference evidence="1" key="1">
    <citation type="submission" date="2023-08" db="EMBL/GenBank/DDBJ databases">
        <title>Methanolobus mangrovi sp. nov. and Methanolobus sediminis sp. nov, two novel methylotrophic methanogens isolated from mangrove sediments in China.</title>
        <authorList>
            <person name="Zhou J."/>
        </authorList>
    </citation>
    <scope>NUCLEOTIDE SEQUENCE</scope>
    <source>
        <strain evidence="1">FTZ2</strain>
    </source>
</reference>
<dbReference type="Proteomes" id="UP001183006">
    <property type="component" value="Chromosome"/>
</dbReference>
<evidence type="ECO:0000313" key="2">
    <source>
        <dbReference type="Proteomes" id="UP001183006"/>
    </source>
</evidence>
<dbReference type="GeneID" id="84230893"/>
<gene>
    <name evidence="1" type="ORF">RE476_12090</name>
</gene>
<organism evidence="1 2">
    <name type="scientific">Methanolobus mangrovi</name>
    <dbReference type="NCBI Taxonomy" id="3072977"/>
    <lineage>
        <taxon>Archaea</taxon>
        <taxon>Methanobacteriati</taxon>
        <taxon>Methanobacteriota</taxon>
        <taxon>Stenosarchaea group</taxon>
        <taxon>Methanomicrobia</taxon>
        <taxon>Methanosarcinales</taxon>
        <taxon>Methanosarcinaceae</taxon>
        <taxon>Methanolobus</taxon>
    </lineage>
</organism>
<dbReference type="AlphaFoldDB" id="A0AA51YGI7"/>